<proteinExistence type="predicted"/>
<evidence type="ECO:0008006" key="3">
    <source>
        <dbReference type="Google" id="ProtNLM"/>
    </source>
</evidence>
<sequence>MLVDLRRAGTAGPLQGSLAEGTVMAELVELGQDESWELVGRQPICRIAWASGHGPFVLPVNHVVHGRSMWIRTSAYSTLVREVDDTRVAILVDDIDLDTRLGWSVQLRGVAHVHWHIAEVPEDVRTLHTWASGPRPLWIELTPDEVNGRRLVSGD</sequence>
<dbReference type="InterPro" id="IPR012349">
    <property type="entry name" value="Split_barrel_FMN-bd"/>
</dbReference>
<evidence type="ECO:0000313" key="2">
    <source>
        <dbReference type="Proteomes" id="UP001500571"/>
    </source>
</evidence>
<dbReference type="Pfam" id="PF12900">
    <property type="entry name" value="Pyridox_ox_2"/>
    <property type="match status" value="1"/>
</dbReference>
<dbReference type="InterPro" id="IPR024747">
    <property type="entry name" value="Pyridox_Oxase-rel"/>
</dbReference>
<dbReference type="Proteomes" id="UP001500571">
    <property type="component" value="Unassembled WGS sequence"/>
</dbReference>
<gene>
    <name evidence="1" type="ORF">GCM10009798_31590</name>
</gene>
<organism evidence="1 2">
    <name type="scientific">Nocardioides panacihumi</name>
    <dbReference type="NCBI Taxonomy" id="400774"/>
    <lineage>
        <taxon>Bacteria</taxon>
        <taxon>Bacillati</taxon>
        <taxon>Actinomycetota</taxon>
        <taxon>Actinomycetes</taxon>
        <taxon>Propionibacteriales</taxon>
        <taxon>Nocardioidaceae</taxon>
        <taxon>Nocardioides</taxon>
    </lineage>
</organism>
<comment type="caution">
    <text evidence="1">The sequence shown here is derived from an EMBL/GenBank/DDBJ whole genome shotgun (WGS) entry which is preliminary data.</text>
</comment>
<dbReference type="Gene3D" id="2.30.110.10">
    <property type="entry name" value="Electron Transport, Fmn-binding Protein, Chain A"/>
    <property type="match status" value="1"/>
</dbReference>
<reference evidence="1 2" key="1">
    <citation type="journal article" date="2019" name="Int. J. Syst. Evol. Microbiol.">
        <title>The Global Catalogue of Microorganisms (GCM) 10K type strain sequencing project: providing services to taxonomists for standard genome sequencing and annotation.</title>
        <authorList>
            <consortium name="The Broad Institute Genomics Platform"/>
            <consortium name="The Broad Institute Genome Sequencing Center for Infectious Disease"/>
            <person name="Wu L."/>
            <person name="Ma J."/>
        </authorList>
    </citation>
    <scope>NUCLEOTIDE SEQUENCE [LARGE SCALE GENOMIC DNA]</scope>
    <source>
        <strain evidence="1 2">JCM 15309</strain>
    </source>
</reference>
<dbReference type="EMBL" id="BAAAPB010000003">
    <property type="protein sequence ID" value="GAA1968663.1"/>
    <property type="molecule type" value="Genomic_DNA"/>
</dbReference>
<dbReference type="SUPFAM" id="SSF50475">
    <property type="entry name" value="FMN-binding split barrel"/>
    <property type="match status" value="1"/>
</dbReference>
<accession>A0ABN2RGB1</accession>
<protein>
    <recommendedName>
        <fullName evidence="3">Pyridoxamine 5'-phosphate oxidase family protein</fullName>
    </recommendedName>
</protein>
<keyword evidence="2" id="KW-1185">Reference proteome</keyword>
<evidence type="ECO:0000313" key="1">
    <source>
        <dbReference type="EMBL" id="GAA1968663.1"/>
    </source>
</evidence>
<name>A0ABN2RGB1_9ACTN</name>